<organism evidence="2 3">
    <name type="scientific">Botrytis tulipae</name>
    <dbReference type="NCBI Taxonomy" id="87230"/>
    <lineage>
        <taxon>Eukaryota</taxon>
        <taxon>Fungi</taxon>
        <taxon>Dikarya</taxon>
        <taxon>Ascomycota</taxon>
        <taxon>Pezizomycotina</taxon>
        <taxon>Leotiomycetes</taxon>
        <taxon>Helotiales</taxon>
        <taxon>Sclerotiniaceae</taxon>
        <taxon>Botrytis</taxon>
    </lineage>
</organism>
<name>A0A4Z1ECA0_9HELO</name>
<dbReference type="Proteomes" id="UP000297777">
    <property type="component" value="Unassembled WGS sequence"/>
</dbReference>
<comment type="caution">
    <text evidence="2">The sequence shown here is derived from an EMBL/GenBank/DDBJ whole genome shotgun (WGS) entry which is preliminary data.</text>
</comment>
<gene>
    <name evidence="2" type="ORF">BTUL_0147g00080</name>
</gene>
<evidence type="ECO:0000313" key="3">
    <source>
        <dbReference type="Proteomes" id="UP000297777"/>
    </source>
</evidence>
<protein>
    <submittedName>
        <fullName evidence="2">Uncharacterized protein</fullName>
    </submittedName>
</protein>
<accession>A0A4Z1ECA0</accession>
<evidence type="ECO:0000313" key="2">
    <source>
        <dbReference type="EMBL" id="TGO10004.1"/>
    </source>
</evidence>
<feature type="region of interest" description="Disordered" evidence="1">
    <location>
        <begin position="1"/>
        <end position="26"/>
    </location>
</feature>
<dbReference type="OrthoDB" id="3540235at2759"/>
<keyword evidence="3" id="KW-1185">Reference proteome</keyword>
<sequence>MPRTLPAQNLPIGADESSAPLQQDQETIPRHVEYRPENQREYNNAEKFTLDPKIREDPLCLNILSGMDDLQIAGQKREVQNGHGAEQSAAQSGKKLIINWISQVQRESENFTKYEYDMNEDTNNGDISLNGYAVNASLHSPKEHFETKEEVDLRIQSAIDIISYYTERSASFATQPASDANCDGSH</sequence>
<reference evidence="2 3" key="1">
    <citation type="submission" date="2017-12" db="EMBL/GenBank/DDBJ databases">
        <title>Comparative genomics of Botrytis spp.</title>
        <authorList>
            <person name="Valero-Jimenez C.A."/>
            <person name="Tapia P."/>
            <person name="Veloso J."/>
            <person name="Silva-Moreno E."/>
            <person name="Staats M."/>
            <person name="Valdes J.H."/>
            <person name="Van Kan J.A.L."/>
        </authorList>
    </citation>
    <scope>NUCLEOTIDE SEQUENCE [LARGE SCALE GENOMIC DNA]</scope>
    <source>
        <strain evidence="2 3">Bt9001</strain>
    </source>
</reference>
<dbReference type="EMBL" id="PQXH01000147">
    <property type="protein sequence ID" value="TGO10004.1"/>
    <property type="molecule type" value="Genomic_DNA"/>
</dbReference>
<evidence type="ECO:0000256" key="1">
    <source>
        <dbReference type="SAM" id="MobiDB-lite"/>
    </source>
</evidence>
<proteinExistence type="predicted"/>
<dbReference type="AlphaFoldDB" id="A0A4Z1ECA0"/>